<keyword evidence="2" id="KW-1185">Reference proteome</keyword>
<organism evidence="1 2">
    <name type="scientific">Acropora cervicornis</name>
    <name type="common">Staghorn coral</name>
    <dbReference type="NCBI Taxonomy" id="6130"/>
    <lineage>
        <taxon>Eukaryota</taxon>
        <taxon>Metazoa</taxon>
        <taxon>Cnidaria</taxon>
        <taxon>Anthozoa</taxon>
        <taxon>Hexacorallia</taxon>
        <taxon>Scleractinia</taxon>
        <taxon>Astrocoeniina</taxon>
        <taxon>Acroporidae</taxon>
        <taxon>Acropora</taxon>
    </lineage>
</organism>
<sequence length="142" mass="15628">MGKSFSENKNATVNIRNEPSSPQVWLRILTSAIERGNGVHDRVTGGQPINFSVQDALRLPYLELGRTRIEKPLDVGFTNEDSQVPQSSLSFHLGRLSHENSNIAALVIVSEMTICFVARGGKLFFLDSHSHFPYGAMVGVSD</sequence>
<accession>A0AAD9PPS7</accession>
<protein>
    <submittedName>
        <fullName evidence="1">Uncharacterized protein</fullName>
    </submittedName>
</protein>
<dbReference type="EMBL" id="JARQWQ010000343">
    <property type="protein sequence ID" value="KAK2546670.1"/>
    <property type="molecule type" value="Genomic_DNA"/>
</dbReference>
<comment type="caution">
    <text evidence="1">The sequence shown here is derived from an EMBL/GenBank/DDBJ whole genome shotgun (WGS) entry which is preliminary data.</text>
</comment>
<feature type="non-terminal residue" evidence="1">
    <location>
        <position position="142"/>
    </location>
</feature>
<dbReference type="Proteomes" id="UP001249851">
    <property type="component" value="Unassembled WGS sequence"/>
</dbReference>
<dbReference type="AlphaFoldDB" id="A0AAD9PPS7"/>
<evidence type="ECO:0000313" key="2">
    <source>
        <dbReference type="Proteomes" id="UP001249851"/>
    </source>
</evidence>
<gene>
    <name evidence="1" type="ORF">P5673_033718</name>
</gene>
<name>A0AAD9PPS7_ACRCE</name>
<evidence type="ECO:0000313" key="1">
    <source>
        <dbReference type="EMBL" id="KAK2546670.1"/>
    </source>
</evidence>
<reference evidence="1" key="2">
    <citation type="journal article" date="2023" name="Science">
        <title>Genomic signatures of disease resistance in endangered staghorn corals.</title>
        <authorList>
            <person name="Vollmer S.V."/>
            <person name="Selwyn J.D."/>
            <person name="Despard B.A."/>
            <person name="Roesel C.L."/>
        </authorList>
    </citation>
    <scope>NUCLEOTIDE SEQUENCE</scope>
    <source>
        <strain evidence="1">K2</strain>
    </source>
</reference>
<proteinExistence type="predicted"/>
<reference evidence="1" key="1">
    <citation type="journal article" date="2023" name="G3 (Bethesda)">
        <title>Whole genome assembly and annotation of the endangered Caribbean coral Acropora cervicornis.</title>
        <authorList>
            <person name="Selwyn J.D."/>
            <person name="Vollmer S.V."/>
        </authorList>
    </citation>
    <scope>NUCLEOTIDE SEQUENCE</scope>
    <source>
        <strain evidence="1">K2</strain>
    </source>
</reference>